<dbReference type="Proteomes" id="UP001280581">
    <property type="component" value="Unassembled WGS sequence"/>
</dbReference>
<evidence type="ECO:0000256" key="1">
    <source>
        <dbReference type="ARBA" id="ARBA00004141"/>
    </source>
</evidence>
<dbReference type="Pfam" id="PF07690">
    <property type="entry name" value="MFS_1"/>
    <property type="match status" value="1"/>
</dbReference>
<keyword evidence="5 7" id="KW-0472">Membrane</keyword>
<feature type="transmembrane region" description="Helical" evidence="7">
    <location>
        <begin position="166"/>
        <end position="183"/>
    </location>
</feature>
<dbReference type="Gene3D" id="1.20.1250.20">
    <property type="entry name" value="MFS general substrate transporter like domains"/>
    <property type="match status" value="1"/>
</dbReference>
<protein>
    <recommendedName>
        <fullName evidence="8">Major facilitator superfamily (MFS) profile domain-containing protein</fullName>
    </recommendedName>
</protein>
<dbReference type="InterPro" id="IPR020846">
    <property type="entry name" value="MFS_dom"/>
</dbReference>
<evidence type="ECO:0000256" key="4">
    <source>
        <dbReference type="ARBA" id="ARBA00022989"/>
    </source>
</evidence>
<feature type="transmembrane region" description="Helical" evidence="7">
    <location>
        <begin position="424"/>
        <end position="450"/>
    </location>
</feature>
<dbReference type="InterPro" id="IPR011701">
    <property type="entry name" value="MFS"/>
</dbReference>
<feature type="domain" description="Major facilitator superfamily (MFS) profile" evidence="8">
    <location>
        <begin position="36"/>
        <end position="526"/>
    </location>
</feature>
<accession>A0AAN6M3F1</accession>
<feature type="transmembrane region" description="Helical" evidence="7">
    <location>
        <begin position="256"/>
        <end position="275"/>
    </location>
</feature>
<dbReference type="PRINTS" id="PR01036">
    <property type="entry name" value="TCRTETB"/>
</dbReference>
<feature type="transmembrane region" description="Helical" evidence="7">
    <location>
        <begin position="228"/>
        <end position="250"/>
    </location>
</feature>
<evidence type="ECO:0000256" key="5">
    <source>
        <dbReference type="ARBA" id="ARBA00023136"/>
    </source>
</evidence>
<feature type="transmembrane region" description="Helical" evidence="7">
    <location>
        <begin position="33"/>
        <end position="53"/>
    </location>
</feature>
<dbReference type="PANTHER" id="PTHR23501">
    <property type="entry name" value="MAJOR FACILITATOR SUPERFAMILY"/>
    <property type="match status" value="1"/>
</dbReference>
<keyword evidence="4 7" id="KW-1133">Transmembrane helix</keyword>
<keyword evidence="3 7" id="KW-0812">Transmembrane</keyword>
<dbReference type="InterPro" id="IPR036259">
    <property type="entry name" value="MFS_trans_sf"/>
</dbReference>
<proteinExistence type="predicted"/>
<evidence type="ECO:0000256" key="6">
    <source>
        <dbReference type="ARBA" id="ARBA00023180"/>
    </source>
</evidence>
<dbReference type="GO" id="GO:0005886">
    <property type="term" value="C:plasma membrane"/>
    <property type="evidence" value="ECO:0007669"/>
    <property type="project" value="TreeGrafter"/>
</dbReference>
<evidence type="ECO:0000256" key="3">
    <source>
        <dbReference type="ARBA" id="ARBA00022692"/>
    </source>
</evidence>
<dbReference type="PROSITE" id="PS00216">
    <property type="entry name" value="SUGAR_TRANSPORT_1"/>
    <property type="match status" value="1"/>
</dbReference>
<dbReference type="AlphaFoldDB" id="A0AAN6M3F1"/>
<comment type="caution">
    <text evidence="9">The sequence shown here is derived from an EMBL/GenBank/DDBJ whole genome shotgun (WGS) entry which is preliminary data.</text>
</comment>
<gene>
    <name evidence="9" type="ORF">GRF29_44g2559968</name>
</gene>
<dbReference type="InterPro" id="IPR005829">
    <property type="entry name" value="Sugar_transporter_CS"/>
</dbReference>
<dbReference type="SUPFAM" id="SSF103473">
    <property type="entry name" value="MFS general substrate transporter"/>
    <property type="match status" value="1"/>
</dbReference>
<feature type="transmembrane region" description="Helical" evidence="7">
    <location>
        <begin position="367"/>
        <end position="384"/>
    </location>
</feature>
<evidence type="ECO:0000313" key="10">
    <source>
        <dbReference type="Proteomes" id="UP001280581"/>
    </source>
</evidence>
<dbReference type="Gene3D" id="1.20.1720.10">
    <property type="entry name" value="Multidrug resistance protein D"/>
    <property type="match status" value="1"/>
</dbReference>
<evidence type="ECO:0000256" key="7">
    <source>
        <dbReference type="SAM" id="Phobius"/>
    </source>
</evidence>
<reference evidence="9 10" key="1">
    <citation type="submission" date="2021-02" db="EMBL/GenBank/DDBJ databases">
        <title>Genome assembly of Pseudopithomyces chartarum.</title>
        <authorList>
            <person name="Jauregui R."/>
            <person name="Singh J."/>
            <person name="Voisey C."/>
        </authorList>
    </citation>
    <scope>NUCLEOTIDE SEQUENCE [LARGE SCALE GENOMIC DNA]</scope>
    <source>
        <strain evidence="9 10">AGR01</strain>
    </source>
</reference>
<keyword evidence="10" id="KW-1185">Reference proteome</keyword>
<feature type="transmembrane region" description="Helical" evidence="7">
    <location>
        <begin position="73"/>
        <end position="91"/>
    </location>
</feature>
<keyword evidence="2" id="KW-0813">Transport</keyword>
<organism evidence="9 10">
    <name type="scientific">Pseudopithomyces chartarum</name>
    <dbReference type="NCBI Taxonomy" id="1892770"/>
    <lineage>
        <taxon>Eukaryota</taxon>
        <taxon>Fungi</taxon>
        <taxon>Dikarya</taxon>
        <taxon>Ascomycota</taxon>
        <taxon>Pezizomycotina</taxon>
        <taxon>Dothideomycetes</taxon>
        <taxon>Pleosporomycetidae</taxon>
        <taxon>Pleosporales</taxon>
        <taxon>Massarineae</taxon>
        <taxon>Didymosphaeriaceae</taxon>
        <taxon>Pseudopithomyces</taxon>
    </lineage>
</organism>
<feature type="transmembrane region" description="Helical" evidence="7">
    <location>
        <begin position="189"/>
        <end position="208"/>
    </location>
</feature>
<feature type="transmembrane region" description="Helical" evidence="7">
    <location>
        <begin position="503"/>
        <end position="521"/>
    </location>
</feature>
<comment type="subcellular location">
    <subcellularLocation>
        <location evidence="1">Membrane</location>
        <topology evidence="1">Multi-pass membrane protein</topology>
    </subcellularLocation>
</comment>
<feature type="transmembrane region" description="Helical" evidence="7">
    <location>
        <begin position="337"/>
        <end position="355"/>
    </location>
</feature>
<dbReference type="GO" id="GO:0022857">
    <property type="term" value="F:transmembrane transporter activity"/>
    <property type="evidence" value="ECO:0007669"/>
    <property type="project" value="InterPro"/>
</dbReference>
<evidence type="ECO:0000256" key="2">
    <source>
        <dbReference type="ARBA" id="ARBA00022448"/>
    </source>
</evidence>
<name>A0AAN6M3F1_9PLEO</name>
<dbReference type="PANTHER" id="PTHR23501:SF187">
    <property type="entry name" value="MAJOR FACILITATOR SUPERFAMILY (MFS) PROFILE DOMAIN-CONTAINING PROTEIN"/>
    <property type="match status" value="1"/>
</dbReference>
<feature type="transmembrane region" description="Helical" evidence="7">
    <location>
        <begin position="103"/>
        <end position="123"/>
    </location>
</feature>
<evidence type="ECO:0000313" key="9">
    <source>
        <dbReference type="EMBL" id="KAK3210390.1"/>
    </source>
</evidence>
<feature type="transmembrane region" description="Helical" evidence="7">
    <location>
        <begin position="135"/>
        <end position="154"/>
    </location>
</feature>
<feature type="transmembrane region" description="Helical" evidence="7">
    <location>
        <begin position="300"/>
        <end position="322"/>
    </location>
</feature>
<dbReference type="EMBL" id="WVTA01000005">
    <property type="protein sequence ID" value="KAK3210390.1"/>
    <property type="molecule type" value="Genomic_DNA"/>
</dbReference>
<keyword evidence="6" id="KW-0325">Glycoprotein</keyword>
<evidence type="ECO:0000259" key="8">
    <source>
        <dbReference type="PROSITE" id="PS50850"/>
    </source>
</evidence>
<feature type="transmembrane region" description="Helical" evidence="7">
    <location>
        <begin position="390"/>
        <end position="412"/>
    </location>
</feature>
<dbReference type="PROSITE" id="PS50850">
    <property type="entry name" value="MFS"/>
    <property type="match status" value="1"/>
</dbReference>
<sequence length="539" mass="57977">MSTKEETNDSPVISTIISSENHRPSKTPFNLRFWGIFFALCLLAFISALDVAIVTTALPRITADIGSVEQEYVWIANSFVVASCVIQPLVGQLADIFGRRTPLIVATALFALGSGVAGGSNSVDMMIAGRTVQGVGAGAIYVLLDIVCCDLVSLRERGKYVGLMNAWAGVAAAIGPVIGGALADANWRWIFYMNIPICGVALAVILLFMRVKTGTVRPGMSKLEQVDWLGNLIFIPSMVSLLLGLVMGGIQHPWSSWHIILPRALGLTGWIAFHFQQSASITRWPSVPARLFANRTSSTAYVLTFLASLLVQSAAYFLPVWFQAVLGTTVLQSGVKFLPFAIGTLFFAVVGGVSLSKFGAYRPLHAAAFALSAIGFGLFTILTTSTARWAVFQLIASAGLGITQSTLLPAIMAGLPEADVAASAAVYSFIRTFGFVWGVTMPSIIFNAIVNKNLDLISSDALRDQLRNGAAYSFASHVHGVRNELESERWNEIIMVYTKGLNVIWWVALGISIAALVGVAGEKDLELRNELETEYGIDN</sequence>